<dbReference type="Proteomes" id="UP001492541">
    <property type="component" value="Chromosome"/>
</dbReference>
<dbReference type="InterPro" id="IPR024069">
    <property type="entry name" value="AF2212-like_dom_sf"/>
</dbReference>
<sequence>MGIKAKYEKGVLKPLEELNLKEGEEVEIEIRRKKADILKYAGILKDLSREEIGMFMEAAKRRSLFKEARL</sequence>
<dbReference type="Pfam" id="PF01954">
    <property type="entry name" value="AF2212-like"/>
    <property type="match status" value="1"/>
</dbReference>
<dbReference type="SUPFAM" id="SSF141694">
    <property type="entry name" value="AF2212/PG0164-like"/>
    <property type="match status" value="1"/>
</dbReference>
<comment type="similarity">
    <text evidence="1 3">Belongs to the UPF0165 family.</text>
</comment>
<comment type="function">
    <text evidence="3">Antitoxin component of a type II toxin-antitoxin (TA) system.</text>
</comment>
<proteinExistence type="inferred from homology"/>
<keyword evidence="5" id="KW-1185">Reference proteome</keyword>
<keyword evidence="2 3" id="KW-1277">Toxin-antitoxin system</keyword>
<evidence type="ECO:0000313" key="4">
    <source>
        <dbReference type="EMBL" id="XAT63553.1"/>
    </source>
</evidence>
<dbReference type="InterPro" id="IPR008203">
    <property type="entry name" value="AF2212-like"/>
</dbReference>
<accession>A0ABZ3H450</accession>
<dbReference type="GeneID" id="90450005"/>
<gene>
    <name evidence="4" type="ORF">LPQ35_09885</name>
</gene>
<dbReference type="Gene3D" id="4.10.1150.10">
    <property type="entry name" value="AF2212/PG0164-like"/>
    <property type="match status" value="1"/>
</dbReference>
<evidence type="ECO:0000313" key="5">
    <source>
        <dbReference type="Proteomes" id="UP001492541"/>
    </source>
</evidence>
<organism evidence="4 5">
    <name type="scientific">Geoglobus acetivorans</name>
    <dbReference type="NCBI Taxonomy" id="565033"/>
    <lineage>
        <taxon>Archaea</taxon>
        <taxon>Methanobacteriati</taxon>
        <taxon>Methanobacteriota</taxon>
        <taxon>Archaeoglobi</taxon>
        <taxon>Archaeoglobales</taxon>
        <taxon>Archaeoglobaceae</taxon>
        <taxon>Geoglobus</taxon>
    </lineage>
</organism>
<evidence type="ECO:0000256" key="2">
    <source>
        <dbReference type="ARBA" id="ARBA00022649"/>
    </source>
</evidence>
<name>A0ABZ3H450_GEOAI</name>
<reference evidence="4 5" key="1">
    <citation type="submission" date="2021-11" db="EMBL/GenBank/DDBJ databases">
        <title>Whole genome of Geoglobus acetivorans.</title>
        <authorList>
            <person name="Liu D."/>
        </authorList>
    </citation>
    <scope>NUCLEOTIDE SEQUENCE [LARGE SCALE GENOMIC DNA]</scope>
    <source>
        <strain evidence="4 5">SBH6</strain>
    </source>
</reference>
<evidence type="ECO:0000256" key="3">
    <source>
        <dbReference type="RuleBase" id="RU368051"/>
    </source>
</evidence>
<protein>
    <recommendedName>
        <fullName evidence="3">Antitoxin</fullName>
    </recommendedName>
</protein>
<evidence type="ECO:0000256" key="1">
    <source>
        <dbReference type="ARBA" id="ARBA00006615"/>
    </source>
</evidence>
<dbReference type="EMBL" id="CP087714">
    <property type="protein sequence ID" value="XAT63553.1"/>
    <property type="molecule type" value="Genomic_DNA"/>
</dbReference>
<dbReference type="RefSeq" id="WP_193807309.1">
    <property type="nucleotide sequence ID" value="NZ_CP087714.1"/>
</dbReference>